<dbReference type="Pfam" id="PF21863">
    <property type="entry name" value="HTH_67"/>
    <property type="match status" value="1"/>
</dbReference>
<evidence type="ECO:0000313" key="2">
    <source>
        <dbReference type="Proteomes" id="UP000199494"/>
    </source>
</evidence>
<dbReference type="EMBL" id="FMZE01000003">
    <property type="protein sequence ID" value="SDC69930.1"/>
    <property type="molecule type" value="Genomic_DNA"/>
</dbReference>
<dbReference type="AlphaFoldDB" id="A0A222VIX9"/>
<dbReference type="NCBIfam" id="NF047719">
    <property type="entry name" value="SCO6745_fam_HTH"/>
    <property type="match status" value="1"/>
</dbReference>
<keyword evidence="2" id="KW-1185">Reference proteome</keyword>
<protein>
    <submittedName>
        <fullName evidence="1">Uncharacterized protein</fullName>
    </submittedName>
</protein>
<dbReference type="KEGG" id="pmad:BAY61_01470"/>
<sequence>MHRRTARALWEFYEPVHDVTYFSPEARAAADTIGMQGFYMGYFAMRAAPLGQVPPAVVTSCFYVFHDDRVARALPDAWNRTSPQDALDARLTGAGAALRRILGEAADSDGIAEAADLAWRAAESADSRGRVLAAANQALDRPDQPILALWQALTTLREHRGDGHVAALVAADVGPVEAMLLKAHVGEADSETQRTVRRWSEEEWAHGTAELRARGWLNVADRLTEAGRAAHDEIERRTDDAALSPWQALGGTDTERLAELLAPIAEAVRSSGVLPEHNPVGLTSGTPLR</sequence>
<dbReference type="STRING" id="530584.SAMN05421630_103248"/>
<evidence type="ECO:0000313" key="1">
    <source>
        <dbReference type="EMBL" id="SDC69930.1"/>
    </source>
</evidence>
<organism evidence="1 2">
    <name type="scientific">Prauserella marina</name>
    <dbReference type="NCBI Taxonomy" id="530584"/>
    <lineage>
        <taxon>Bacteria</taxon>
        <taxon>Bacillati</taxon>
        <taxon>Actinomycetota</taxon>
        <taxon>Actinomycetes</taxon>
        <taxon>Pseudonocardiales</taxon>
        <taxon>Pseudonocardiaceae</taxon>
        <taxon>Prauserella</taxon>
    </lineage>
</organism>
<proteinExistence type="predicted"/>
<dbReference type="InterPro" id="IPR054058">
    <property type="entry name" value="HTH_67"/>
</dbReference>
<name>A0A222VIX9_9PSEU</name>
<dbReference type="RefSeq" id="WP_091801539.1">
    <property type="nucleotide sequence ID" value="NZ_CP016353.1"/>
</dbReference>
<accession>A0A222VIX9</accession>
<dbReference type="OrthoDB" id="157052at2"/>
<gene>
    <name evidence="1" type="ORF">SAMN05421630_103248</name>
</gene>
<dbReference type="Proteomes" id="UP000199494">
    <property type="component" value="Unassembled WGS sequence"/>
</dbReference>
<reference evidence="1 2" key="1">
    <citation type="submission" date="2016-10" db="EMBL/GenBank/DDBJ databases">
        <authorList>
            <person name="de Groot N.N."/>
        </authorList>
    </citation>
    <scope>NUCLEOTIDE SEQUENCE [LARGE SCALE GENOMIC DNA]</scope>
    <source>
        <strain evidence="1 2">CGMCC 4.5506</strain>
    </source>
</reference>